<keyword evidence="3" id="KW-1185">Reference proteome</keyword>
<accession>A0AAD7CSG2</accession>
<dbReference type="AlphaFoldDB" id="A0AAD7CSG2"/>
<gene>
    <name evidence="2" type="ORF">B0H17DRAFT_1337828</name>
</gene>
<dbReference type="EMBL" id="JARKIE010000287">
    <property type="protein sequence ID" value="KAJ7657589.1"/>
    <property type="molecule type" value="Genomic_DNA"/>
</dbReference>
<organism evidence="2 3">
    <name type="scientific">Mycena rosella</name>
    <name type="common">Pink bonnet</name>
    <name type="synonym">Agaricus rosellus</name>
    <dbReference type="NCBI Taxonomy" id="1033263"/>
    <lineage>
        <taxon>Eukaryota</taxon>
        <taxon>Fungi</taxon>
        <taxon>Dikarya</taxon>
        <taxon>Basidiomycota</taxon>
        <taxon>Agaricomycotina</taxon>
        <taxon>Agaricomycetes</taxon>
        <taxon>Agaricomycetidae</taxon>
        <taxon>Agaricales</taxon>
        <taxon>Marasmiineae</taxon>
        <taxon>Mycenaceae</taxon>
        <taxon>Mycena</taxon>
    </lineage>
</organism>
<name>A0AAD7CSG2_MYCRO</name>
<comment type="caution">
    <text evidence="2">The sequence shown here is derived from an EMBL/GenBank/DDBJ whole genome shotgun (WGS) entry which is preliminary data.</text>
</comment>
<feature type="region of interest" description="Disordered" evidence="1">
    <location>
        <begin position="113"/>
        <end position="199"/>
    </location>
</feature>
<dbReference type="Proteomes" id="UP001221757">
    <property type="component" value="Unassembled WGS sequence"/>
</dbReference>
<evidence type="ECO:0000313" key="3">
    <source>
        <dbReference type="Proteomes" id="UP001221757"/>
    </source>
</evidence>
<evidence type="ECO:0000313" key="2">
    <source>
        <dbReference type="EMBL" id="KAJ7657589.1"/>
    </source>
</evidence>
<evidence type="ECO:0000256" key="1">
    <source>
        <dbReference type="SAM" id="MobiDB-lite"/>
    </source>
</evidence>
<reference evidence="2" key="1">
    <citation type="submission" date="2023-03" db="EMBL/GenBank/DDBJ databases">
        <title>Massive genome expansion in bonnet fungi (Mycena s.s.) driven by repeated elements and novel gene families across ecological guilds.</title>
        <authorList>
            <consortium name="Lawrence Berkeley National Laboratory"/>
            <person name="Harder C.B."/>
            <person name="Miyauchi S."/>
            <person name="Viragh M."/>
            <person name="Kuo A."/>
            <person name="Thoen E."/>
            <person name="Andreopoulos B."/>
            <person name="Lu D."/>
            <person name="Skrede I."/>
            <person name="Drula E."/>
            <person name="Henrissat B."/>
            <person name="Morin E."/>
            <person name="Kohler A."/>
            <person name="Barry K."/>
            <person name="LaButti K."/>
            <person name="Morin E."/>
            <person name="Salamov A."/>
            <person name="Lipzen A."/>
            <person name="Mereny Z."/>
            <person name="Hegedus B."/>
            <person name="Baldrian P."/>
            <person name="Stursova M."/>
            <person name="Weitz H."/>
            <person name="Taylor A."/>
            <person name="Grigoriev I.V."/>
            <person name="Nagy L.G."/>
            <person name="Martin F."/>
            <person name="Kauserud H."/>
        </authorList>
    </citation>
    <scope>NUCLEOTIDE SEQUENCE</scope>
    <source>
        <strain evidence="2">CBHHK067</strain>
    </source>
</reference>
<feature type="compositionally biased region" description="Pro residues" evidence="1">
    <location>
        <begin position="166"/>
        <end position="178"/>
    </location>
</feature>
<protein>
    <submittedName>
        <fullName evidence="2">Uncharacterized protein</fullName>
    </submittedName>
</protein>
<proteinExistence type="predicted"/>
<sequence>MGPTRAIPPSYLLDVAANHKRADAHARLILAQSALHAAAAPSAAAFQLMRIHCRRARRASASAGRASVRASSFPSIFTPTPPVLPRRACVHRSSWCTGCISLHFRTLHRRVRGPPHSAGHSGEAGDVQYSLPLPPSSSSSLRPRPPRPARPSLLRSFDPARTLFPDPLPLPRPIPSPFSPYSAPTVQPPLAPSQRRPSS</sequence>